<sequence>MGRSLKVFCTPIGFHDAYVAAPSRKAALKAWGSSANLFAHGMASVVTDPKLTKEPLASPGVVIKRARGSTAQHLAALPHRPKSKARPEPPGAAPASKPPKLDPKPSRRKLDAAQQSLARAEGEYDRASEALRDREEALRRERHELVARRDKEIARLQREVEKRRQEYDRAMDEWRG</sequence>
<evidence type="ECO:0000313" key="3">
    <source>
        <dbReference type="Proteomes" id="UP000315673"/>
    </source>
</evidence>
<dbReference type="Proteomes" id="UP000315673">
    <property type="component" value="Chromosome"/>
</dbReference>
<reference evidence="2 3" key="1">
    <citation type="submission" date="2019-07" db="EMBL/GenBank/DDBJ databases">
        <title>Full genome sequence of Sphingomonas sp. 4R-6-7(HKS19).</title>
        <authorList>
            <person name="Im W.-T."/>
        </authorList>
    </citation>
    <scope>NUCLEOTIDE SEQUENCE [LARGE SCALE GENOMIC DNA]</scope>
    <source>
        <strain evidence="2 3">HKS19</strain>
    </source>
</reference>
<dbReference type="KEGG" id="spai:FPZ24_04810"/>
<proteinExistence type="predicted"/>
<protein>
    <recommendedName>
        <fullName evidence="4">Cell envelope biogenesis protein TolA</fullName>
    </recommendedName>
</protein>
<feature type="region of interest" description="Disordered" evidence="1">
    <location>
        <begin position="69"/>
        <end position="133"/>
    </location>
</feature>
<evidence type="ECO:0008006" key="4">
    <source>
        <dbReference type="Google" id="ProtNLM"/>
    </source>
</evidence>
<evidence type="ECO:0000313" key="2">
    <source>
        <dbReference type="EMBL" id="QDZ06882.1"/>
    </source>
</evidence>
<gene>
    <name evidence="2" type="ORF">FPZ24_04810</name>
</gene>
<dbReference type="AlphaFoldDB" id="A0A5B8LGW1"/>
<evidence type="ECO:0000256" key="1">
    <source>
        <dbReference type="SAM" id="MobiDB-lite"/>
    </source>
</evidence>
<keyword evidence="3" id="KW-1185">Reference proteome</keyword>
<feature type="compositionally biased region" description="Basic and acidic residues" evidence="1">
    <location>
        <begin position="120"/>
        <end position="133"/>
    </location>
</feature>
<dbReference type="EMBL" id="CP042306">
    <property type="protein sequence ID" value="QDZ06882.1"/>
    <property type="molecule type" value="Genomic_DNA"/>
</dbReference>
<dbReference type="OrthoDB" id="7478510at2"/>
<name>A0A5B8LGW1_9SPHN</name>
<accession>A0A5B8LGW1</accession>
<organism evidence="2 3">
    <name type="scientific">Sphingomonas panacisoli</name>
    <dbReference type="NCBI Taxonomy" id="1813879"/>
    <lineage>
        <taxon>Bacteria</taxon>
        <taxon>Pseudomonadati</taxon>
        <taxon>Pseudomonadota</taxon>
        <taxon>Alphaproteobacteria</taxon>
        <taxon>Sphingomonadales</taxon>
        <taxon>Sphingomonadaceae</taxon>
        <taxon>Sphingomonas</taxon>
    </lineage>
</organism>
<feature type="compositionally biased region" description="Basic and acidic residues" evidence="1">
    <location>
        <begin position="99"/>
        <end position="111"/>
    </location>
</feature>